<dbReference type="RefSeq" id="WP_179217033.1">
    <property type="nucleotide sequence ID" value="NZ_FZOC01000006.1"/>
</dbReference>
<evidence type="ECO:0000313" key="1">
    <source>
        <dbReference type="EMBL" id="SNS09468.1"/>
    </source>
</evidence>
<sequence>MSEKAPESYQLVLIDGKKEEVLFSSSILLDVELKREQHIRSITTGHVEIRKA</sequence>
<accession>A0A239BQ11</accession>
<name>A0A239BQ11_9BACT</name>
<dbReference type="EMBL" id="FZOC01000006">
    <property type="protein sequence ID" value="SNS09468.1"/>
    <property type="molecule type" value="Genomic_DNA"/>
</dbReference>
<gene>
    <name evidence="1" type="ORF">SAMN04488503_2700</name>
</gene>
<proteinExistence type="predicted"/>
<evidence type="ECO:0000313" key="2">
    <source>
        <dbReference type="Proteomes" id="UP000198324"/>
    </source>
</evidence>
<dbReference type="Proteomes" id="UP000198324">
    <property type="component" value="Unassembled WGS sequence"/>
</dbReference>
<keyword evidence="2" id="KW-1185">Reference proteome</keyword>
<dbReference type="AlphaFoldDB" id="A0A239BQ11"/>
<protein>
    <submittedName>
        <fullName evidence="1">Uncharacterized protein</fullName>
    </submittedName>
</protein>
<organism evidence="1 2">
    <name type="scientific">Humidesulfovibrio mexicanus</name>
    <dbReference type="NCBI Taxonomy" id="147047"/>
    <lineage>
        <taxon>Bacteria</taxon>
        <taxon>Pseudomonadati</taxon>
        <taxon>Thermodesulfobacteriota</taxon>
        <taxon>Desulfovibrionia</taxon>
        <taxon>Desulfovibrionales</taxon>
        <taxon>Desulfovibrionaceae</taxon>
        <taxon>Humidesulfovibrio</taxon>
    </lineage>
</organism>
<reference evidence="1 2" key="1">
    <citation type="submission" date="2017-06" db="EMBL/GenBank/DDBJ databases">
        <authorList>
            <person name="Kim H.J."/>
            <person name="Triplett B.A."/>
        </authorList>
    </citation>
    <scope>NUCLEOTIDE SEQUENCE [LARGE SCALE GENOMIC DNA]</scope>
    <source>
        <strain evidence="1 2">DSM 13116</strain>
    </source>
</reference>